<dbReference type="Pfam" id="PF08878">
    <property type="entry name" value="HamA"/>
    <property type="match status" value="1"/>
</dbReference>
<dbReference type="RefSeq" id="WP_226690214.1">
    <property type="nucleotide sequence ID" value="NZ_BPUX01000001.1"/>
</dbReference>
<feature type="domain" description="Anti-bacteriophage protein A/HamA C-terminal" evidence="1">
    <location>
        <begin position="9"/>
        <end position="328"/>
    </location>
</feature>
<evidence type="ECO:0000313" key="3">
    <source>
        <dbReference type="Proteomes" id="UP001052140"/>
    </source>
</evidence>
<reference evidence="2" key="1">
    <citation type="submission" date="2024-05" db="EMBL/GenBank/DDBJ databases">
        <title>Determining zoonotic pasteurella genome.</title>
        <authorList>
            <person name="Maeda T."/>
            <person name="Takahashi T."/>
            <person name="Yoshida H."/>
        </authorList>
    </citation>
    <scope>NUCLEOTIDE SEQUENCE</scope>
    <source>
        <strain evidence="2">PA42</strain>
    </source>
</reference>
<comment type="caution">
    <text evidence="2">The sequence shown here is derived from an EMBL/GenBank/DDBJ whole genome shotgun (WGS) entry which is preliminary data.</text>
</comment>
<name>A0ABQ4VG92_9PAST</name>
<dbReference type="EMBL" id="BPUX01000001">
    <property type="protein sequence ID" value="GJH41888.1"/>
    <property type="molecule type" value="Genomic_DNA"/>
</dbReference>
<sequence length="334" mass="38649">MSIITEHISEVGLKTYFVVFDMGKYCDEELSDILLDSLVDFAFGYHTGILKTYDRRKLKEAAKSIYNIDHYINYKKTYIDAGTCLNDEDDDTHNKYLKRGEFGELILHVLSRDFVKTLPLLSKIYFKDSDGMTVHGFDLVHIGPDPSGDGDSLYLGESKLYHRSKGSAGHLGIKELIKDIKSHFSKDFLNREITLINKKMTSFPSESEYSDLNTKDAYKDFLKKKDIIVKKLEDVQNQKLRLQDFLKSVTIPLLCTYQSSLYNKPYNDKEFIDEYEKEVRELKSYFDEELSKLPQEIGQPDKGNLNIILLLFPIKSKKELLTLLHNKLYAQQSA</sequence>
<organism evidence="2 3">
    <name type="scientific">Pasteurella canis</name>
    <dbReference type="NCBI Taxonomy" id="753"/>
    <lineage>
        <taxon>Bacteria</taxon>
        <taxon>Pseudomonadati</taxon>
        <taxon>Pseudomonadota</taxon>
        <taxon>Gammaproteobacteria</taxon>
        <taxon>Pasteurellales</taxon>
        <taxon>Pasteurellaceae</taxon>
        <taxon>Pasteurella</taxon>
    </lineage>
</organism>
<dbReference type="InterPro" id="IPR014976">
    <property type="entry name" value="AbpA_HamA_C"/>
</dbReference>
<evidence type="ECO:0000259" key="1">
    <source>
        <dbReference type="Pfam" id="PF08878"/>
    </source>
</evidence>
<dbReference type="GeneID" id="69686004"/>
<proteinExistence type="predicted"/>
<protein>
    <recommendedName>
        <fullName evidence="1">Anti-bacteriophage protein A/HamA C-terminal domain-containing protein</fullName>
    </recommendedName>
</protein>
<accession>A0ABQ4VG92</accession>
<keyword evidence="3" id="KW-1185">Reference proteome</keyword>
<dbReference type="Proteomes" id="UP001052140">
    <property type="component" value="Unassembled WGS sequence"/>
</dbReference>
<evidence type="ECO:0000313" key="2">
    <source>
        <dbReference type="EMBL" id="GJH41888.1"/>
    </source>
</evidence>
<gene>
    <name evidence="2" type="ORF">PA42_00620</name>
</gene>